<dbReference type="InterPro" id="IPR016191">
    <property type="entry name" value="Ribonuclease/ribotoxin"/>
</dbReference>
<dbReference type="GO" id="GO:0004521">
    <property type="term" value="F:RNA endonuclease activity"/>
    <property type="evidence" value="ECO:0007669"/>
    <property type="project" value="InterPro"/>
</dbReference>
<feature type="signal peptide" evidence="7">
    <location>
        <begin position="1"/>
        <end position="19"/>
    </location>
</feature>
<evidence type="ECO:0000256" key="6">
    <source>
        <dbReference type="ARBA" id="ARBA00022801"/>
    </source>
</evidence>
<organism evidence="8 9">
    <name type="scientific">Chitinivorax tropicus</name>
    <dbReference type="NCBI Taxonomy" id="714531"/>
    <lineage>
        <taxon>Bacteria</taxon>
        <taxon>Pseudomonadati</taxon>
        <taxon>Pseudomonadota</taxon>
        <taxon>Betaproteobacteria</taxon>
        <taxon>Chitinivorax</taxon>
    </lineage>
</organism>
<keyword evidence="5" id="KW-0540">Nuclease</keyword>
<keyword evidence="9" id="KW-1185">Reference proteome</keyword>
<dbReference type="Pfam" id="PF00545">
    <property type="entry name" value="Ribonuclease"/>
    <property type="match status" value="1"/>
</dbReference>
<evidence type="ECO:0000256" key="5">
    <source>
        <dbReference type="ARBA" id="ARBA00022722"/>
    </source>
</evidence>
<comment type="caution">
    <text evidence="8">The sequence shown here is derived from an EMBL/GenBank/DDBJ whole genome shotgun (WGS) entry which is preliminary data.</text>
</comment>
<evidence type="ECO:0000313" key="8">
    <source>
        <dbReference type="EMBL" id="MBB5019768.1"/>
    </source>
</evidence>
<keyword evidence="6" id="KW-0378">Hydrolase</keyword>
<gene>
    <name evidence="8" type="ORF">HNQ59_003076</name>
</gene>
<name>A0A840MMB0_9PROT</name>
<accession>A0A840MMB0</accession>
<dbReference type="EMBL" id="JACHHY010000020">
    <property type="protein sequence ID" value="MBB5019768.1"/>
    <property type="molecule type" value="Genomic_DNA"/>
</dbReference>
<dbReference type="GO" id="GO:0003723">
    <property type="term" value="F:RNA binding"/>
    <property type="evidence" value="ECO:0007669"/>
    <property type="project" value="InterPro"/>
</dbReference>
<comment type="subcellular location">
    <subcellularLocation>
        <location evidence="1">Secreted</location>
    </subcellularLocation>
</comment>
<keyword evidence="4" id="KW-0964">Secreted</keyword>
<dbReference type="PRINTS" id="PR00117">
    <property type="entry name" value="BARNASE"/>
</dbReference>
<protein>
    <recommendedName>
        <fullName evidence="3">Ribonuclease</fullName>
    </recommendedName>
</protein>
<dbReference type="GO" id="GO:0005576">
    <property type="term" value="C:extracellular region"/>
    <property type="evidence" value="ECO:0007669"/>
    <property type="project" value="UniProtKB-SubCell"/>
</dbReference>
<feature type="chain" id="PRO_5032690503" description="Ribonuclease" evidence="7">
    <location>
        <begin position="20"/>
        <end position="151"/>
    </location>
</feature>
<dbReference type="GO" id="GO:0016787">
    <property type="term" value="F:hydrolase activity"/>
    <property type="evidence" value="ECO:0007669"/>
    <property type="project" value="UniProtKB-KW"/>
</dbReference>
<keyword evidence="7" id="KW-0732">Signal</keyword>
<evidence type="ECO:0000256" key="7">
    <source>
        <dbReference type="SAM" id="SignalP"/>
    </source>
</evidence>
<dbReference type="InterPro" id="IPR001887">
    <property type="entry name" value="Barnase"/>
</dbReference>
<evidence type="ECO:0000256" key="2">
    <source>
        <dbReference type="ARBA" id="ARBA00009006"/>
    </source>
</evidence>
<dbReference type="RefSeq" id="WP_184041141.1">
    <property type="nucleotide sequence ID" value="NZ_JACHHY010000020.1"/>
</dbReference>
<dbReference type="InterPro" id="IPR053753">
    <property type="entry name" value="RNase_N1/T1-like_sf"/>
</dbReference>
<evidence type="ECO:0000256" key="3">
    <source>
        <dbReference type="ARBA" id="ARBA00022214"/>
    </source>
</evidence>
<dbReference type="Gene3D" id="3.40.20.20">
    <property type="match status" value="2"/>
</dbReference>
<evidence type="ECO:0000256" key="1">
    <source>
        <dbReference type="ARBA" id="ARBA00004613"/>
    </source>
</evidence>
<dbReference type="AlphaFoldDB" id="A0A840MMB0"/>
<evidence type="ECO:0000313" key="9">
    <source>
        <dbReference type="Proteomes" id="UP000575898"/>
    </source>
</evidence>
<sequence length="151" mass="17048">MIRRILLPFFMGLMLPGWAWSTPTCREAAESLNRYLDAKINAKELADMLTSLNQSNNQKLPPQFVTKQQAKEAGWRPGKDLWSVPGLQGKSIGGDRFGNREGSLPQGKWREADLDFHGGKRGAKRLLFSADGQRQITVDHYETFTEVPTCR</sequence>
<comment type="similarity">
    <text evidence="2">Belongs to the ribonuclease N1/T1 family.</text>
</comment>
<dbReference type="SUPFAM" id="SSF53933">
    <property type="entry name" value="Microbial ribonucleases"/>
    <property type="match status" value="1"/>
</dbReference>
<reference evidence="8 9" key="1">
    <citation type="submission" date="2020-08" db="EMBL/GenBank/DDBJ databases">
        <title>Genomic Encyclopedia of Type Strains, Phase IV (KMG-IV): sequencing the most valuable type-strain genomes for metagenomic binning, comparative biology and taxonomic classification.</title>
        <authorList>
            <person name="Goeker M."/>
        </authorList>
    </citation>
    <scope>NUCLEOTIDE SEQUENCE [LARGE SCALE GENOMIC DNA]</scope>
    <source>
        <strain evidence="8 9">DSM 27165</strain>
    </source>
</reference>
<dbReference type="InterPro" id="IPR000026">
    <property type="entry name" value="N1-like"/>
</dbReference>
<evidence type="ECO:0000256" key="4">
    <source>
        <dbReference type="ARBA" id="ARBA00022525"/>
    </source>
</evidence>
<proteinExistence type="inferred from homology"/>
<dbReference type="Proteomes" id="UP000575898">
    <property type="component" value="Unassembled WGS sequence"/>
</dbReference>